<dbReference type="PANTHER" id="PTHR11773">
    <property type="entry name" value="GLYCINE DEHYDROGENASE, DECARBOXYLATING"/>
    <property type="match status" value="1"/>
</dbReference>
<dbReference type="Gene3D" id="3.40.640.10">
    <property type="entry name" value="Type I PLP-dependent aspartate aminotransferase-like (Major domain)"/>
    <property type="match status" value="1"/>
</dbReference>
<feature type="region of interest" description="Disordered" evidence="2">
    <location>
        <begin position="1"/>
        <end position="39"/>
    </location>
</feature>
<evidence type="ECO:0000313" key="3">
    <source>
        <dbReference type="EMBL" id="STT56606.1"/>
    </source>
</evidence>
<dbReference type="InterPro" id="IPR020581">
    <property type="entry name" value="GDC_P"/>
</dbReference>
<dbReference type="GO" id="GO:0016594">
    <property type="term" value="F:glycine binding"/>
    <property type="evidence" value="ECO:0007669"/>
    <property type="project" value="TreeGrafter"/>
</dbReference>
<gene>
    <name evidence="3" type="primary">gcvP_4</name>
    <name evidence="3" type="ORF">NCTC8849_05265</name>
</gene>
<reference evidence="3 4" key="1">
    <citation type="submission" date="2018-06" db="EMBL/GenBank/DDBJ databases">
        <authorList>
            <consortium name="Pathogen Informatics"/>
            <person name="Doyle S."/>
        </authorList>
    </citation>
    <scope>NUCLEOTIDE SEQUENCE [LARGE SCALE GENOMIC DNA]</scope>
    <source>
        <strain evidence="3 4">NCTC8849</strain>
    </source>
</reference>
<dbReference type="Proteomes" id="UP000254799">
    <property type="component" value="Unassembled WGS sequence"/>
</dbReference>
<dbReference type="GO" id="GO:0005960">
    <property type="term" value="C:glycine cleavage complex"/>
    <property type="evidence" value="ECO:0007669"/>
    <property type="project" value="TreeGrafter"/>
</dbReference>
<dbReference type="PANTHER" id="PTHR11773:SF13">
    <property type="entry name" value="GLYCINE DEHYDROGENASE (DECARBOXYLATING)"/>
    <property type="match status" value="1"/>
</dbReference>
<dbReference type="InterPro" id="IPR015421">
    <property type="entry name" value="PyrdxlP-dep_Trfase_major"/>
</dbReference>
<dbReference type="SUPFAM" id="SSF53383">
    <property type="entry name" value="PLP-dependent transferases"/>
    <property type="match status" value="1"/>
</dbReference>
<evidence type="ECO:0000256" key="2">
    <source>
        <dbReference type="SAM" id="MobiDB-lite"/>
    </source>
</evidence>
<name>A0A377WP52_KLEPN</name>
<evidence type="ECO:0000313" key="4">
    <source>
        <dbReference type="Proteomes" id="UP000254799"/>
    </source>
</evidence>
<keyword evidence="3" id="KW-0560">Oxidoreductase</keyword>
<dbReference type="AlphaFoldDB" id="A0A377WP52"/>
<dbReference type="GO" id="GO:0030170">
    <property type="term" value="F:pyridoxal phosphate binding"/>
    <property type="evidence" value="ECO:0007669"/>
    <property type="project" value="TreeGrafter"/>
</dbReference>
<dbReference type="GO" id="GO:0005829">
    <property type="term" value="C:cytosol"/>
    <property type="evidence" value="ECO:0007669"/>
    <property type="project" value="TreeGrafter"/>
</dbReference>
<dbReference type="EMBL" id="UGLC01000002">
    <property type="protein sequence ID" value="STT56606.1"/>
    <property type="molecule type" value="Genomic_DNA"/>
</dbReference>
<evidence type="ECO:0000256" key="1">
    <source>
        <dbReference type="ARBA" id="ARBA00003788"/>
    </source>
</evidence>
<dbReference type="InterPro" id="IPR015424">
    <property type="entry name" value="PyrdxlP-dep_Trfase"/>
</dbReference>
<sequence>MHALERKDLALNPGDDPAGLLHHETERRGGDDPDHLPEFAELHPFCPVEQAEGYQQMIAQLSDWLVKLTGYDAVCMQPNSGAQGEYAGLLAIRHYHESRNEGHRDICLIPSSAHGTNPASAQMAGMQ</sequence>
<comment type="function">
    <text evidence="1">The glycine cleavage system catalyzes the degradation of glycine. The P protein binds the alpha-amino group of glycine through its pyridoxal phosphate cofactor; CO(2) is released and the remaining methylamine moiety is then transferred to the lipoamide cofactor of the H protein.</text>
</comment>
<proteinExistence type="predicted"/>
<organism evidence="3 4">
    <name type="scientific">Klebsiella pneumoniae</name>
    <dbReference type="NCBI Taxonomy" id="573"/>
    <lineage>
        <taxon>Bacteria</taxon>
        <taxon>Pseudomonadati</taxon>
        <taxon>Pseudomonadota</taxon>
        <taxon>Gammaproteobacteria</taxon>
        <taxon>Enterobacterales</taxon>
        <taxon>Enterobacteriaceae</taxon>
        <taxon>Klebsiella/Raoultella group</taxon>
        <taxon>Klebsiella</taxon>
        <taxon>Klebsiella pneumoniae complex</taxon>
    </lineage>
</organism>
<dbReference type="GO" id="GO:0004375">
    <property type="term" value="F:glycine dehydrogenase (decarboxylating) activity"/>
    <property type="evidence" value="ECO:0007669"/>
    <property type="project" value="UniProtKB-EC"/>
</dbReference>
<dbReference type="EC" id="1.4.4.2" evidence="3"/>
<protein>
    <submittedName>
        <fullName evidence="3">Glycine dehydrogenase</fullName>
        <ecNumber evidence="3">1.4.4.2</ecNumber>
    </submittedName>
</protein>
<accession>A0A377WP52</accession>
<dbReference type="GO" id="GO:0019464">
    <property type="term" value="P:glycine decarboxylation via glycine cleavage system"/>
    <property type="evidence" value="ECO:0007669"/>
    <property type="project" value="TreeGrafter"/>
</dbReference>
<feature type="compositionally biased region" description="Basic and acidic residues" evidence="2">
    <location>
        <begin position="21"/>
        <end position="39"/>
    </location>
</feature>